<dbReference type="EMBL" id="MTKT01002229">
    <property type="protein sequence ID" value="OWM80538.1"/>
    <property type="molecule type" value="Genomic_DNA"/>
</dbReference>
<accession>A0A218X6Z9</accession>
<gene>
    <name evidence="3" type="ORF">CDL15_Pgr019818</name>
</gene>
<proteinExistence type="predicted"/>
<sequence length="312" mass="34291">MEDSPSLELKLLYGKDITAFNFFQKLNVYVAASISSDKPDKKLDRAQQQRTPADKEGDGSPEWGHDLRFDLKGIDFRDSNDVFLRLDLFHEGVMFGDKPIGEVRIPLRDLTAQADGVARFVSYQVKGIDGKPNGVLSFSYKVNGAGQATGIGPVDSTNGITGYVISHHHQGNQETPLPAIGNPYPGTTLYPTVGEESASAPSAPPLETLYPPPGTYYSLTPEGYYPHHPPPPPPPPPMIYPGSPHSPGAHGAGYYYHQGPPMRPPPPHMHHHHRSWGHDHGYGYGHGPYMGGRGWGPFEEGEAWRRKSWNGR</sequence>
<dbReference type="InterPro" id="IPR044750">
    <property type="entry name" value="C2_SRC2/BAP"/>
</dbReference>
<dbReference type="PANTHER" id="PTHR32246:SF169">
    <property type="entry name" value="PROTEIN SRC2-LIKE"/>
    <property type="match status" value="1"/>
</dbReference>
<dbReference type="InterPro" id="IPR035892">
    <property type="entry name" value="C2_domain_sf"/>
</dbReference>
<dbReference type="GO" id="GO:0006952">
    <property type="term" value="P:defense response"/>
    <property type="evidence" value="ECO:0007669"/>
    <property type="project" value="InterPro"/>
</dbReference>
<dbReference type="PROSITE" id="PS50004">
    <property type="entry name" value="C2"/>
    <property type="match status" value="1"/>
</dbReference>
<organism evidence="3 4">
    <name type="scientific">Punica granatum</name>
    <name type="common">Pomegranate</name>
    <dbReference type="NCBI Taxonomy" id="22663"/>
    <lineage>
        <taxon>Eukaryota</taxon>
        <taxon>Viridiplantae</taxon>
        <taxon>Streptophyta</taxon>
        <taxon>Embryophyta</taxon>
        <taxon>Tracheophyta</taxon>
        <taxon>Spermatophyta</taxon>
        <taxon>Magnoliopsida</taxon>
        <taxon>eudicotyledons</taxon>
        <taxon>Gunneridae</taxon>
        <taxon>Pentapetalae</taxon>
        <taxon>rosids</taxon>
        <taxon>malvids</taxon>
        <taxon>Myrtales</taxon>
        <taxon>Lythraceae</taxon>
        <taxon>Punica</taxon>
    </lineage>
</organism>
<protein>
    <recommendedName>
        <fullName evidence="2">C2 domain-containing protein</fullName>
    </recommendedName>
</protein>
<evidence type="ECO:0000256" key="1">
    <source>
        <dbReference type="SAM" id="MobiDB-lite"/>
    </source>
</evidence>
<dbReference type="AlphaFoldDB" id="A0A218X6Z9"/>
<dbReference type="Gene3D" id="2.60.40.150">
    <property type="entry name" value="C2 domain"/>
    <property type="match status" value="1"/>
</dbReference>
<evidence type="ECO:0000313" key="3">
    <source>
        <dbReference type="EMBL" id="OWM80538.1"/>
    </source>
</evidence>
<name>A0A218X6Z9_PUNGR</name>
<dbReference type="InterPro" id="IPR000008">
    <property type="entry name" value="C2_dom"/>
</dbReference>
<comment type="caution">
    <text evidence="3">The sequence shown here is derived from an EMBL/GenBank/DDBJ whole genome shotgun (WGS) entry which is preliminary data.</text>
</comment>
<dbReference type="Pfam" id="PF00168">
    <property type="entry name" value="C2"/>
    <property type="match status" value="1"/>
</dbReference>
<evidence type="ECO:0000313" key="4">
    <source>
        <dbReference type="Proteomes" id="UP000197138"/>
    </source>
</evidence>
<dbReference type="SUPFAM" id="SSF49562">
    <property type="entry name" value="C2 domain (Calcium/lipid-binding domain, CaLB)"/>
    <property type="match status" value="1"/>
</dbReference>
<feature type="region of interest" description="Disordered" evidence="1">
    <location>
        <begin position="249"/>
        <end position="273"/>
    </location>
</feature>
<feature type="domain" description="C2" evidence="2">
    <location>
        <begin position="1"/>
        <end position="121"/>
    </location>
</feature>
<dbReference type="Proteomes" id="UP000197138">
    <property type="component" value="Unassembled WGS sequence"/>
</dbReference>
<dbReference type="PANTHER" id="PTHR32246">
    <property type="entry name" value="INGRESSION PROTEIN FIC1"/>
    <property type="match status" value="1"/>
</dbReference>
<feature type="region of interest" description="Disordered" evidence="1">
    <location>
        <begin position="40"/>
        <end position="62"/>
    </location>
</feature>
<dbReference type="CDD" id="cd04051">
    <property type="entry name" value="C2_SRC2_like"/>
    <property type="match status" value="1"/>
</dbReference>
<evidence type="ECO:0000259" key="2">
    <source>
        <dbReference type="PROSITE" id="PS50004"/>
    </source>
</evidence>
<reference evidence="4" key="1">
    <citation type="journal article" date="2017" name="Plant J.">
        <title>The pomegranate (Punica granatum L.) genome and the genomics of punicalagin biosynthesis.</title>
        <authorList>
            <person name="Qin G."/>
            <person name="Xu C."/>
            <person name="Ming R."/>
            <person name="Tang H."/>
            <person name="Guyot R."/>
            <person name="Kramer E.M."/>
            <person name="Hu Y."/>
            <person name="Yi X."/>
            <person name="Qi Y."/>
            <person name="Xu X."/>
            <person name="Gao Z."/>
            <person name="Pan H."/>
            <person name="Jian J."/>
            <person name="Tian Y."/>
            <person name="Yue Z."/>
            <person name="Xu Y."/>
        </authorList>
    </citation>
    <scope>NUCLEOTIDE SEQUENCE [LARGE SCALE GENOMIC DNA]</scope>
    <source>
        <strain evidence="4">cv. Dabenzi</strain>
    </source>
</reference>